<dbReference type="EMBL" id="WPHR01000020">
    <property type="protein sequence ID" value="MUZ74856.1"/>
    <property type="molecule type" value="Genomic_DNA"/>
</dbReference>
<proteinExistence type="inferred from homology"/>
<dbReference type="Proteomes" id="UP000477951">
    <property type="component" value="Unassembled WGS sequence"/>
</dbReference>
<evidence type="ECO:0000259" key="13">
    <source>
        <dbReference type="Pfam" id="PF02872"/>
    </source>
</evidence>
<sequence>MSPLAHLRPSDLHPITRRSLLGGFAAASALVVLHPFAARAAANQAHLRLMETTDIHVNLMPYDYYADKPNDTMGLTRTATLIDEIRAEAGNSMLIDNGDLLQGSPMGDYMAYKKGIKAGDQHPVMKAMNTLGYDCGTLGNHEFNYGLDFMFNTLAAAKYPIVCANLTKGQLASDPKNDALFFKPFTIIEKTIKDGAGAESVIKVGFIGFVPPQIMLWDAKNLEGKAQTRDIVEAARAWVPVMKEQGADIVIALSHSGIDGSGQTERMENASLYLATVDGIDAIFTGHQHLVFPGPKTWDGVQGADPLKGTLMGKPAVMAGFWGSHMGLIDFMLEKDGNRWKIVDFTAEARPIYHRDDAKKIIADVRDNQNVVSAIKDEHEATLAYVRTPVGKTSAPLYSYFALVADDPSVQIVSNAQTWYIKDMLKETKYKDYPVLSAAAPFKAGGRGGADYYTDVPAGDIAIKNVSDLYLYPNTVQAVLITGAQVKNWLEMSAGMFNQIKPGSKDAALLNLDFPSYNYDVIDGVTYEIDLSQPAKYDKDGKPVNPDANRIKNLSFNGKPIDPAQQFVVVTNNYRAGGGGKFPEIASDKVIFIGPDTNRDVIVRYIVAQGTINPAADGNWRFAAIPDTTASFQTGPKGRAFAAEVKGAKIEDAGDGADGFANYRLIL</sequence>
<dbReference type="InterPro" id="IPR041827">
    <property type="entry name" value="CpdB_N"/>
</dbReference>
<comment type="caution">
    <text evidence="14">The sequence shown here is derived from an EMBL/GenBank/DDBJ whole genome shotgun (WGS) entry which is preliminary data.</text>
</comment>
<name>A0A6L6VGZ0_AGRVI</name>
<gene>
    <name evidence="14" type="ORF">GOZ90_19380</name>
</gene>
<evidence type="ECO:0000313" key="14">
    <source>
        <dbReference type="EMBL" id="MUZ74856.1"/>
    </source>
</evidence>
<feature type="domain" description="5'-Nucleotidase C-terminal" evidence="13">
    <location>
        <begin position="452"/>
        <end position="583"/>
    </location>
</feature>
<dbReference type="InterPro" id="IPR006179">
    <property type="entry name" value="5_nucleotidase/apyrase"/>
</dbReference>
<comment type="cofactor">
    <cofactor evidence="3">
        <name>a divalent metal cation</name>
        <dbReference type="ChEBI" id="CHEBI:60240"/>
    </cofactor>
</comment>
<dbReference type="GO" id="GO:0000166">
    <property type="term" value="F:nucleotide binding"/>
    <property type="evidence" value="ECO:0007669"/>
    <property type="project" value="UniProtKB-KW"/>
</dbReference>
<comment type="catalytic activity">
    <reaction evidence="1">
        <text>a ribonucleoside 3'-phosphate + H2O = a ribonucleoside + phosphate</text>
        <dbReference type="Rhea" id="RHEA:10144"/>
        <dbReference type="ChEBI" id="CHEBI:13197"/>
        <dbReference type="ChEBI" id="CHEBI:15377"/>
        <dbReference type="ChEBI" id="CHEBI:18254"/>
        <dbReference type="ChEBI" id="CHEBI:43474"/>
        <dbReference type="EC" id="3.1.3.6"/>
    </reaction>
</comment>
<evidence type="ECO:0000256" key="3">
    <source>
        <dbReference type="ARBA" id="ARBA00001968"/>
    </source>
</evidence>
<evidence type="ECO:0000256" key="6">
    <source>
        <dbReference type="ARBA" id="ARBA00022723"/>
    </source>
</evidence>
<dbReference type="InterPro" id="IPR006311">
    <property type="entry name" value="TAT_signal"/>
</dbReference>
<keyword evidence="9 11" id="KW-0378">Hydrolase</keyword>
<accession>A0A6L6VGZ0</accession>
<dbReference type="CDD" id="cd07410">
    <property type="entry name" value="MPP_CpdB_N"/>
    <property type="match status" value="1"/>
</dbReference>
<dbReference type="InterPro" id="IPR008334">
    <property type="entry name" value="5'-Nucleotdase_C"/>
</dbReference>
<keyword evidence="8 11" id="KW-0547">Nucleotide-binding</keyword>
<dbReference type="GO" id="GO:0008663">
    <property type="term" value="F:2',3'-cyclic-nucleotide 2'-phosphodiesterase activity"/>
    <property type="evidence" value="ECO:0007669"/>
    <property type="project" value="UniProtKB-EC"/>
</dbReference>
<comment type="similarity">
    <text evidence="5 11">Belongs to the 5'-nucleotidase family.</text>
</comment>
<dbReference type="SUPFAM" id="SSF55816">
    <property type="entry name" value="5'-nucleotidase (syn. UDP-sugar hydrolase), C-terminal domain"/>
    <property type="match status" value="1"/>
</dbReference>
<dbReference type="PRINTS" id="PR01607">
    <property type="entry name" value="APYRASEFAMLY"/>
</dbReference>
<dbReference type="RefSeq" id="WP_156615771.1">
    <property type="nucleotide sequence ID" value="NZ_WPHR01000020.1"/>
</dbReference>
<dbReference type="InterPro" id="IPR029052">
    <property type="entry name" value="Metallo-depent_PP-like"/>
</dbReference>
<dbReference type="PROSITE" id="PS00786">
    <property type="entry name" value="5_NUCLEOTIDASE_2"/>
    <property type="match status" value="1"/>
</dbReference>
<keyword evidence="10" id="KW-0511">Multifunctional enzyme</keyword>
<dbReference type="InterPro" id="IPR006146">
    <property type="entry name" value="5'-Nucleotdase_CS"/>
</dbReference>
<dbReference type="GO" id="GO:0030288">
    <property type="term" value="C:outer membrane-bounded periplasmic space"/>
    <property type="evidence" value="ECO:0007669"/>
    <property type="project" value="TreeGrafter"/>
</dbReference>
<dbReference type="Gene3D" id="3.60.21.10">
    <property type="match status" value="1"/>
</dbReference>
<evidence type="ECO:0000259" key="12">
    <source>
        <dbReference type="Pfam" id="PF00149"/>
    </source>
</evidence>
<dbReference type="PANTHER" id="PTHR11575">
    <property type="entry name" value="5'-NUCLEOTIDASE-RELATED"/>
    <property type="match status" value="1"/>
</dbReference>
<feature type="domain" description="Calcineurin-like phosphoesterase" evidence="12">
    <location>
        <begin position="48"/>
        <end position="289"/>
    </location>
</feature>
<organism evidence="14 15">
    <name type="scientific">Agrobacterium vitis</name>
    <name type="common">Rhizobium vitis</name>
    <dbReference type="NCBI Taxonomy" id="373"/>
    <lineage>
        <taxon>Bacteria</taxon>
        <taxon>Pseudomonadati</taxon>
        <taxon>Pseudomonadota</taxon>
        <taxon>Alphaproteobacteria</taxon>
        <taxon>Hyphomicrobiales</taxon>
        <taxon>Rhizobiaceae</taxon>
        <taxon>Rhizobium/Agrobacterium group</taxon>
        <taxon>Agrobacterium</taxon>
    </lineage>
</organism>
<dbReference type="InterPro" id="IPR004843">
    <property type="entry name" value="Calcineurin-like_PHP"/>
</dbReference>
<dbReference type="GO" id="GO:0008254">
    <property type="term" value="F:3'-nucleotidase activity"/>
    <property type="evidence" value="ECO:0007669"/>
    <property type="project" value="UniProtKB-EC"/>
</dbReference>
<evidence type="ECO:0000313" key="15">
    <source>
        <dbReference type="Proteomes" id="UP000477951"/>
    </source>
</evidence>
<comment type="subcellular location">
    <subcellularLocation>
        <location evidence="4">Cell envelope</location>
    </subcellularLocation>
</comment>
<evidence type="ECO:0000256" key="5">
    <source>
        <dbReference type="ARBA" id="ARBA00006654"/>
    </source>
</evidence>
<dbReference type="SUPFAM" id="SSF56300">
    <property type="entry name" value="Metallo-dependent phosphatases"/>
    <property type="match status" value="1"/>
</dbReference>
<dbReference type="GO" id="GO:0046872">
    <property type="term" value="F:metal ion binding"/>
    <property type="evidence" value="ECO:0007669"/>
    <property type="project" value="UniProtKB-KW"/>
</dbReference>
<evidence type="ECO:0000256" key="4">
    <source>
        <dbReference type="ARBA" id="ARBA00004196"/>
    </source>
</evidence>
<keyword evidence="6" id="KW-0479">Metal-binding</keyword>
<dbReference type="Gene3D" id="3.90.780.10">
    <property type="entry name" value="5'-Nucleotidase, C-terminal domain"/>
    <property type="match status" value="1"/>
</dbReference>
<evidence type="ECO:0000256" key="2">
    <source>
        <dbReference type="ARBA" id="ARBA00001730"/>
    </source>
</evidence>
<dbReference type="Pfam" id="PF02872">
    <property type="entry name" value="5_nucleotid_C"/>
    <property type="match status" value="1"/>
</dbReference>
<evidence type="ECO:0000256" key="8">
    <source>
        <dbReference type="ARBA" id="ARBA00022741"/>
    </source>
</evidence>
<evidence type="ECO:0000256" key="10">
    <source>
        <dbReference type="ARBA" id="ARBA00023268"/>
    </source>
</evidence>
<reference evidence="14 15" key="1">
    <citation type="submission" date="2019-12" db="EMBL/GenBank/DDBJ databases">
        <title>Whole-genome sequencing of Allorhizobium vitis.</title>
        <authorList>
            <person name="Gan H.M."/>
            <person name="Szegedi E."/>
            <person name="Burr T."/>
            <person name="Savka M.A."/>
        </authorList>
    </citation>
    <scope>NUCLEOTIDE SEQUENCE [LARGE SCALE GENOMIC DNA]</scope>
    <source>
        <strain evidence="14 15">CG516</strain>
    </source>
</reference>
<dbReference type="Pfam" id="PF00149">
    <property type="entry name" value="Metallophos"/>
    <property type="match status" value="1"/>
</dbReference>
<dbReference type="PROSITE" id="PS51318">
    <property type="entry name" value="TAT"/>
    <property type="match status" value="1"/>
</dbReference>
<dbReference type="NCBIfam" id="NF006938">
    <property type="entry name" value="PRK09420.1"/>
    <property type="match status" value="1"/>
</dbReference>
<evidence type="ECO:0000256" key="9">
    <source>
        <dbReference type="ARBA" id="ARBA00022801"/>
    </source>
</evidence>
<evidence type="ECO:0000256" key="11">
    <source>
        <dbReference type="RuleBase" id="RU362119"/>
    </source>
</evidence>
<evidence type="ECO:0000256" key="7">
    <source>
        <dbReference type="ARBA" id="ARBA00022729"/>
    </source>
</evidence>
<dbReference type="PANTHER" id="PTHR11575:SF6">
    <property type="entry name" value="2',3'-CYCLIC-NUCLEOTIDE 2'-PHOSPHODIESTERASE_3'-NUCLEOTIDASE"/>
    <property type="match status" value="1"/>
</dbReference>
<keyword evidence="7" id="KW-0732">Signal</keyword>
<dbReference type="AlphaFoldDB" id="A0A6L6VGZ0"/>
<evidence type="ECO:0000256" key="1">
    <source>
        <dbReference type="ARBA" id="ARBA00000527"/>
    </source>
</evidence>
<comment type="catalytic activity">
    <reaction evidence="2">
        <text>a nucleoside 2',3'-cyclic phosphate + H2O = a nucleoside 3'-phosphate + H(+)</text>
        <dbReference type="Rhea" id="RHEA:19621"/>
        <dbReference type="ChEBI" id="CHEBI:15377"/>
        <dbReference type="ChEBI" id="CHEBI:15378"/>
        <dbReference type="ChEBI" id="CHEBI:66949"/>
        <dbReference type="ChEBI" id="CHEBI:66954"/>
        <dbReference type="EC" id="3.1.4.16"/>
    </reaction>
</comment>
<dbReference type="GO" id="GO:0009166">
    <property type="term" value="P:nucleotide catabolic process"/>
    <property type="evidence" value="ECO:0007669"/>
    <property type="project" value="InterPro"/>
</dbReference>
<dbReference type="InterPro" id="IPR036907">
    <property type="entry name" value="5'-Nucleotdase_C_sf"/>
</dbReference>
<protein>
    <submittedName>
        <fullName evidence="14">Bifunctional 2',3'-cyclic-nucleotide 2'-phosphodiesterase/3'-nucleotidase</fullName>
    </submittedName>
</protein>